<dbReference type="PROSITE" id="PS51186">
    <property type="entry name" value="GNAT"/>
    <property type="match status" value="1"/>
</dbReference>
<keyword evidence="3" id="KW-1185">Reference proteome</keyword>
<dbReference type="OrthoDB" id="9801625at2"/>
<accession>A0A2M9BLE7</accession>
<dbReference type="EMBL" id="PGFA01000001">
    <property type="protein sequence ID" value="PJJ58778.1"/>
    <property type="molecule type" value="Genomic_DNA"/>
</dbReference>
<comment type="caution">
    <text evidence="2">The sequence shown here is derived from an EMBL/GenBank/DDBJ whole genome shotgun (WGS) entry which is preliminary data.</text>
</comment>
<protein>
    <recommendedName>
        <fullName evidence="1">N-acetyltransferase domain-containing protein</fullName>
    </recommendedName>
</protein>
<gene>
    <name evidence="2" type="ORF">CLV45_0188</name>
</gene>
<evidence type="ECO:0000313" key="2">
    <source>
        <dbReference type="EMBL" id="PJJ58778.1"/>
    </source>
</evidence>
<dbReference type="Gene3D" id="3.40.630.30">
    <property type="match status" value="1"/>
</dbReference>
<dbReference type="SUPFAM" id="SSF55729">
    <property type="entry name" value="Acyl-CoA N-acyltransferases (Nat)"/>
    <property type="match status" value="1"/>
</dbReference>
<dbReference type="RefSeq" id="WP_100334531.1">
    <property type="nucleotide sequence ID" value="NZ_PGFA01000001.1"/>
</dbReference>
<dbReference type="Proteomes" id="UP000228535">
    <property type="component" value="Unassembled WGS sequence"/>
</dbReference>
<organism evidence="2 3">
    <name type="scientific">Hymenobacter chitinivorans DSM 11115</name>
    <dbReference type="NCBI Taxonomy" id="1121954"/>
    <lineage>
        <taxon>Bacteria</taxon>
        <taxon>Pseudomonadati</taxon>
        <taxon>Bacteroidota</taxon>
        <taxon>Cytophagia</taxon>
        <taxon>Cytophagales</taxon>
        <taxon>Hymenobacteraceae</taxon>
        <taxon>Hymenobacter</taxon>
    </lineage>
</organism>
<dbReference type="InterPro" id="IPR000182">
    <property type="entry name" value="GNAT_dom"/>
</dbReference>
<evidence type="ECO:0000313" key="3">
    <source>
        <dbReference type="Proteomes" id="UP000228535"/>
    </source>
</evidence>
<evidence type="ECO:0000259" key="1">
    <source>
        <dbReference type="PROSITE" id="PS51186"/>
    </source>
</evidence>
<dbReference type="InterPro" id="IPR016181">
    <property type="entry name" value="Acyl_CoA_acyltransferase"/>
</dbReference>
<proteinExistence type="predicted"/>
<dbReference type="AlphaFoldDB" id="A0A2M9BLE7"/>
<reference evidence="2 3" key="1">
    <citation type="submission" date="2017-11" db="EMBL/GenBank/DDBJ databases">
        <title>Genomic Encyclopedia of Archaeal and Bacterial Type Strains, Phase II (KMG-II): From Individual Species to Whole Genera.</title>
        <authorList>
            <person name="Goeker M."/>
        </authorList>
    </citation>
    <scope>NUCLEOTIDE SEQUENCE [LARGE SCALE GENOMIC DNA]</scope>
    <source>
        <strain evidence="2 3">DSM 11115</strain>
    </source>
</reference>
<dbReference type="GO" id="GO:0016747">
    <property type="term" value="F:acyltransferase activity, transferring groups other than amino-acyl groups"/>
    <property type="evidence" value="ECO:0007669"/>
    <property type="project" value="InterPro"/>
</dbReference>
<sequence length="267" mass="30247">MPLQYSALESTRFNLRILRGSFTKLEPYDLLRTIVEERADVAILRIPTSQQHQLSKLSLLPFPIIVADTLVSFDGDLREYPAAPLRNTRLEVKRGTMEDVAVLAELVDLSFKDYRTHYNSNPLFDPELVLAGYKEWAMSALEPGDKRVCFLFYLDGQAVAYATNEVHETYGEGIIFGARPNIPAKNLYVDLLNYTKQYMQDQGLRRVRATTQVQNHGVQRAWARMGLFPARSYITVHINALLQQRLIADGLSDVVVEPQGTSLQTAV</sequence>
<feature type="domain" description="N-acetyltransferase" evidence="1">
    <location>
        <begin position="90"/>
        <end position="248"/>
    </location>
</feature>
<name>A0A2M9BLE7_9BACT</name>